<dbReference type="Pfam" id="PF00892">
    <property type="entry name" value="EamA"/>
    <property type="match status" value="2"/>
</dbReference>
<dbReference type="AlphaFoldDB" id="A0A1Z5KCS4"/>
<feature type="domain" description="EamA" evidence="8">
    <location>
        <begin position="93"/>
        <end position="223"/>
    </location>
</feature>
<keyword evidence="4 7" id="KW-1133">Transmembrane helix</keyword>
<organism evidence="9 10">
    <name type="scientific">Fistulifera solaris</name>
    <name type="common">Oleaginous diatom</name>
    <dbReference type="NCBI Taxonomy" id="1519565"/>
    <lineage>
        <taxon>Eukaryota</taxon>
        <taxon>Sar</taxon>
        <taxon>Stramenopiles</taxon>
        <taxon>Ochrophyta</taxon>
        <taxon>Bacillariophyta</taxon>
        <taxon>Bacillariophyceae</taxon>
        <taxon>Bacillariophycidae</taxon>
        <taxon>Naviculales</taxon>
        <taxon>Naviculaceae</taxon>
        <taxon>Fistulifera</taxon>
    </lineage>
</organism>
<dbReference type="InParanoid" id="A0A1Z5KCS4"/>
<evidence type="ECO:0000313" key="10">
    <source>
        <dbReference type="Proteomes" id="UP000198406"/>
    </source>
</evidence>
<sequence>MHSWTVPPPPYFLKRISSSFSASSKNAHRLPQPSSDLDGRHFHDSDSEERLNFEDELEEQYTELVKLNGDAAAATIRPKTYDESSTVSDVFWARLLVLGAATLYGSSFSFVKLMGENAPMPPGLTSTVRFGLAAISACPCVITSFGRRKSTEFAAVMAGLEVGLWNSIGYLAQAIGLETTMASKSAFLCSMAVVIVPLLDFIFKGKKLAPRQILGVVLAIMGVGALELGDVADTLTAESLISQGDWISMLQPLFFGFGFWRMEKAMHDFPDHPLRVTGGQLLAVFLGSALFTVVMEWDDIDIHEMKMYLADPWVWMSLAWTGLVTTALSIYMETVAMKSISAAETTLLMSSEPVTGSLFAAVIMGERLGPHSMIGSFLIFLSCTIPNLSNEVVQGVFDNGNASEKPETRKK</sequence>
<name>A0A1Z5KCS4_FISSO</name>
<evidence type="ECO:0000256" key="5">
    <source>
        <dbReference type="ARBA" id="ARBA00023136"/>
    </source>
</evidence>
<dbReference type="InterPro" id="IPR000620">
    <property type="entry name" value="EamA_dom"/>
</dbReference>
<keyword evidence="5 7" id="KW-0472">Membrane</keyword>
<dbReference type="InterPro" id="IPR051258">
    <property type="entry name" value="Diverse_Substrate_Transporter"/>
</dbReference>
<feature type="transmembrane region" description="Helical" evidence="7">
    <location>
        <begin position="153"/>
        <end position="173"/>
    </location>
</feature>
<proteinExistence type="predicted"/>
<keyword evidence="3 7" id="KW-0812">Transmembrane</keyword>
<evidence type="ECO:0000256" key="4">
    <source>
        <dbReference type="ARBA" id="ARBA00022989"/>
    </source>
</evidence>
<evidence type="ECO:0000256" key="3">
    <source>
        <dbReference type="ARBA" id="ARBA00022692"/>
    </source>
</evidence>
<dbReference type="EMBL" id="BDSP01000204">
    <property type="protein sequence ID" value="GAX23891.1"/>
    <property type="molecule type" value="Genomic_DNA"/>
</dbReference>
<feature type="region of interest" description="Disordered" evidence="6">
    <location>
        <begin position="24"/>
        <end position="45"/>
    </location>
</feature>
<dbReference type="GO" id="GO:0005886">
    <property type="term" value="C:plasma membrane"/>
    <property type="evidence" value="ECO:0007669"/>
    <property type="project" value="UniProtKB-SubCell"/>
</dbReference>
<evidence type="ECO:0000313" key="9">
    <source>
        <dbReference type="EMBL" id="GAX23891.1"/>
    </source>
</evidence>
<evidence type="ECO:0000259" key="8">
    <source>
        <dbReference type="Pfam" id="PF00892"/>
    </source>
</evidence>
<feature type="transmembrane region" description="Helical" evidence="7">
    <location>
        <begin position="95"/>
        <end position="115"/>
    </location>
</feature>
<feature type="transmembrane region" description="Helical" evidence="7">
    <location>
        <begin position="185"/>
        <end position="203"/>
    </location>
</feature>
<feature type="transmembrane region" description="Helical" evidence="7">
    <location>
        <begin position="274"/>
        <end position="293"/>
    </location>
</feature>
<accession>A0A1Z5KCS4</accession>
<keyword evidence="2" id="KW-1003">Cell membrane</keyword>
<feature type="domain" description="EamA" evidence="8">
    <location>
        <begin position="245"/>
        <end position="385"/>
    </location>
</feature>
<evidence type="ECO:0000256" key="6">
    <source>
        <dbReference type="SAM" id="MobiDB-lite"/>
    </source>
</evidence>
<dbReference type="InterPro" id="IPR037185">
    <property type="entry name" value="EmrE-like"/>
</dbReference>
<dbReference type="PANTHER" id="PTHR42920:SF5">
    <property type="entry name" value="EAMA DOMAIN-CONTAINING PROTEIN"/>
    <property type="match status" value="1"/>
</dbReference>
<evidence type="ECO:0000256" key="7">
    <source>
        <dbReference type="SAM" id="Phobius"/>
    </source>
</evidence>
<evidence type="ECO:0000256" key="2">
    <source>
        <dbReference type="ARBA" id="ARBA00022475"/>
    </source>
</evidence>
<dbReference type="PANTHER" id="PTHR42920">
    <property type="entry name" value="OS03G0707200 PROTEIN-RELATED"/>
    <property type="match status" value="1"/>
</dbReference>
<dbReference type="OrthoDB" id="2017960at2759"/>
<dbReference type="Proteomes" id="UP000198406">
    <property type="component" value="Unassembled WGS sequence"/>
</dbReference>
<feature type="transmembrane region" description="Helical" evidence="7">
    <location>
        <begin position="313"/>
        <end position="331"/>
    </location>
</feature>
<reference evidence="9 10" key="1">
    <citation type="journal article" date="2015" name="Plant Cell">
        <title>Oil accumulation by the oleaginous diatom Fistulifera solaris as revealed by the genome and transcriptome.</title>
        <authorList>
            <person name="Tanaka T."/>
            <person name="Maeda Y."/>
            <person name="Veluchamy A."/>
            <person name="Tanaka M."/>
            <person name="Abida H."/>
            <person name="Marechal E."/>
            <person name="Bowler C."/>
            <person name="Muto M."/>
            <person name="Sunaga Y."/>
            <person name="Tanaka M."/>
            <person name="Yoshino T."/>
            <person name="Taniguchi T."/>
            <person name="Fukuda Y."/>
            <person name="Nemoto M."/>
            <person name="Matsumoto M."/>
            <person name="Wong P.S."/>
            <person name="Aburatani S."/>
            <person name="Fujibuchi W."/>
        </authorList>
    </citation>
    <scope>NUCLEOTIDE SEQUENCE [LARGE SCALE GENOMIC DNA]</scope>
    <source>
        <strain evidence="9 10">JPCC DA0580</strain>
    </source>
</reference>
<comment type="subcellular location">
    <subcellularLocation>
        <location evidence="1">Cell membrane</location>
        <topology evidence="1">Multi-pass membrane protein</topology>
    </subcellularLocation>
</comment>
<keyword evidence="10" id="KW-1185">Reference proteome</keyword>
<gene>
    <name evidence="9" type="ORF">FisN_20Hh097</name>
</gene>
<protein>
    <recommendedName>
        <fullName evidence="8">EamA domain-containing protein</fullName>
    </recommendedName>
</protein>
<dbReference type="SUPFAM" id="SSF103481">
    <property type="entry name" value="Multidrug resistance efflux transporter EmrE"/>
    <property type="match status" value="2"/>
</dbReference>
<feature type="transmembrane region" description="Helical" evidence="7">
    <location>
        <begin position="127"/>
        <end position="146"/>
    </location>
</feature>
<evidence type="ECO:0000256" key="1">
    <source>
        <dbReference type="ARBA" id="ARBA00004651"/>
    </source>
</evidence>
<comment type="caution">
    <text evidence="9">The sequence shown here is derived from an EMBL/GenBank/DDBJ whole genome shotgun (WGS) entry which is preliminary data.</text>
</comment>